<evidence type="ECO:0000313" key="2">
    <source>
        <dbReference type="EMBL" id="CEL06343.1"/>
    </source>
</evidence>
<dbReference type="Proteomes" id="UP000054771">
    <property type="component" value="Unassembled WGS sequence"/>
</dbReference>
<name>A0A0U5G594_ASPCI</name>
<organism evidence="2 3">
    <name type="scientific">Aspergillus calidoustus</name>
    <dbReference type="NCBI Taxonomy" id="454130"/>
    <lineage>
        <taxon>Eukaryota</taxon>
        <taxon>Fungi</taxon>
        <taxon>Dikarya</taxon>
        <taxon>Ascomycota</taxon>
        <taxon>Pezizomycotina</taxon>
        <taxon>Eurotiomycetes</taxon>
        <taxon>Eurotiomycetidae</taxon>
        <taxon>Eurotiales</taxon>
        <taxon>Aspergillaceae</taxon>
        <taxon>Aspergillus</taxon>
        <taxon>Aspergillus subgen. Nidulantes</taxon>
    </lineage>
</organism>
<accession>A0A0U5G594</accession>
<dbReference type="AlphaFoldDB" id="A0A0U5G594"/>
<evidence type="ECO:0000256" key="1">
    <source>
        <dbReference type="SAM" id="MobiDB-lite"/>
    </source>
</evidence>
<keyword evidence="3" id="KW-1185">Reference proteome</keyword>
<reference evidence="3" key="1">
    <citation type="journal article" date="2016" name="Genome Announc.">
        <title>Draft genome sequences of fungus Aspergillus calidoustus.</title>
        <authorList>
            <person name="Horn F."/>
            <person name="Linde J."/>
            <person name="Mattern D.J."/>
            <person name="Walther G."/>
            <person name="Guthke R."/>
            <person name="Scherlach K."/>
            <person name="Martin K."/>
            <person name="Brakhage A.A."/>
            <person name="Petzke L."/>
            <person name="Valiante V."/>
        </authorList>
    </citation>
    <scope>NUCLEOTIDE SEQUENCE [LARGE SCALE GENOMIC DNA]</scope>
    <source>
        <strain evidence="3">SF006504</strain>
    </source>
</reference>
<dbReference type="PANTHER" id="PTHR35179:SF2">
    <property type="entry name" value="START DOMAIN-CONTAINING PROTEIN"/>
    <property type="match status" value="1"/>
</dbReference>
<gene>
    <name evidence="2" type="ORF">ASPCAL07449</name>
</gene>
<protein>
    <recommendedName>
        <fullName evidence="4">Geranylgeranyl pyrophosphate synthetase</fullName>
    </recommendedName>
</protein>
<dbReference type="OMA" id="HTLCETY"/>
<sequence>MASLWVADIPRPDLTNFEKRGPSITEVEHLSSYNWIESATPTIAVPGCPPLWCPPNTPKKVPKDSGLVYIAQNAVRHPESPLEPLFRSLYLENPSYNIQTVDLITDRNNVRKLLSFVNPSLSKNGLEPFTIDVEVTKNTAIFCRAETETYTVIGPHEFRGYGHEFEKAFTTIQVPQSTGHHRVISYKFGDLKFVVRYETDGYLGEHSGVQTQNLDSDHGKLLNMMETLSLARSTSHSRRAPDSKLVIKEEGKQVPIQSTLEIKTRASRNPIRIHEVLPQLWVSQTPNLVRAYHNGGLFGPPEVEDVTREIAKWEEDHGNDLTGLAMLIKKIIRVVRENGGNAVVKHDGRSDSLEVRTREGKRMLPVDLYSKLGDKMESTEAFGSDPRKTTLKIGDAVYNVDVSMIPFLSSFINFQRLAQPQRTDFVLEDIPLFDIALKGLESGYRQCFRSLRGDIPQYHTLCETYDYLGVDVLGGQSVDDIFADLKACKTDYELEYKRYRVVRGDKSRARDAAFRLLFLMIRGEFGDEKKDPAKVYNAVLFVVSHSGTFKHGTRTAVRAAFEERFVVSPKQQSQLERWRKKNVPNLSDDENTTEDEFSEPYLSDDS</sequence>
<evidence type="ECO:0008006" key="4">
    <source>
        <dbReference type="Google" id="ProtNLM"/>
    </source>
</evidence>
<dbReference type="STRING" id="454130.A0A0U5G594"/>
<dbReference type="EMBL" id="CDMC01000005">
    <property type="protein sequence ID" value="CEL06343.1"/>
    <property type="molecule type" value="Genomic_DNA"/>
</dbReference>
<feature type="region of interest" description="Disordered" evidence="1">
    <location>
        <begin position="570"/>
        <end position="606"/>
    </location>
</feature>
<evidence type="ECO:0000313" key="3">
    <source>
        <dbReference type="Proteomes" id="UP000054771"/>
    </source>
</evidence>
<dbReference type="OrthoDB" id="5393654at2759"/>
<dbReference type="PANTHER" id="PTHR35179">
    <property type="entry name" value="PROTEIN CBG02620"/>
    <property type="match status" value="1"/>
</dbReference>
<feature type="compositionally biased region" description="Acidic residues" evidence="1">
    <location>
        <begin position="587"/>
        <end position="606"/>
    </location>
</feature>
<proteinExistence type="predicted"/>